<keyword evidence="2" id="KW-0812">Transmembrane</keyword>
<dbReference type="AlphaFoldDB" id="A0A518CHG5"/>
<gene>
    <name evidence="4" type="ORF">Pla110_03650</name>
</gene>
<dbReference type="EMBL" id="CP036281">
    <property type="protein sequence ID" value="QDU78661.1"/>
    <property type="molecule type" value="Genomic_DNA"/>
</dbReference>
<feature type="compositionally biased region" description="Polar residues" evidence="1">
    <location>
        <begin position="545"/>
        <end position="555"/>
    </location>
</feature>
<keyword evidence="2" id="KW-0472">Membrane</keyword>
<evidence type="ECO:0000313" key="4">
    <source>
        <dbReference type="EMBL" id="QDU78661.1"/>
    </source>
</evidence>
<dbReference type="Proteomes" id="UP000317178">
    <property type="component" value="Chromosome"/>
</dbReference>
<accession>A0A518CHG5</accession>
<reference evidence="4 5" key="1">
    <citation type="submission" date="2019-02" db="EMBL/GenBank/DDBJ databases">
        <title>Deep-cultivation of Planctomycetes and their phenomic and genomic characterization uncovers novel biology.</title>
        <authorList>
            <person name="Wiegand S."/>
            <person name="Jogler M."/>
            <person name="Boedeker C."/>
            <person name="Pinto D."/>
            <person name="Vollmers J."/>
            <person name="Rivas-Marin E."/>
            <person name="Kohn T."/>
            <person name="Peeters S.H."/>
            <person name="Heuer A."/>
            <person name="Rast P."/>
            <person name="Oberbeckmann S."/>
            <person name="Bunk B."/>
            <person name="Jeske O."/>
            <person name="Meyerdierks A."/>
            <person name="Storesund J.E."/>
            <person name="Kallscheuer N."/>
            <person name="Luecker S."/>
            <person name="Lage O.M."/>
            <person name="Pohl T."/>
            <person name="Merkel B.J."/>
            <person name="Hornburger P."/>
            <person name="Mueller R.-W."/>
            <person name="Bruemmer F."/>
            <person name="Labrenz M."/>
            <person name="Spormann A.M."/>
            <person name="Op den Camp H."/>
            <person name="Overmann J."/>
            <person name="Amann R."/>
            <person name="Jetten M.S.M."/>
            <person name="Mascher T."/>
            <person name="Medema M.H."/>
            <person name="Devos D.P."/>
            <person name="Kaster A.-K."/>
            <person name="Ovreas L."/>
            <person name="Rohde M."/>
            <person name="Galperin M.Y."/>
            <person name="Jogler C."/>
        </authorList>
    </citation>
    <scope>NUCLEOTIDE SEQUENCE [LARGE SCALE GENOMIC DNA]</scope>
    <source>
        <strain evidence="4 5">Pla110</strain>
    </source>
</reference>
<feature type="transmembrane region" description="Helical" evidence="2">
    <location>
        <begin position="403"/>
        <end position="424"/>
    </location>
</feature>
<protein>
    <recommendedName>
        <fullName evidence="6">SLBB domain protein</fullName>
    </recommendedName>
</protein>
<dbReference type="KEGG" id="plon:Pla110_03650"/>
<proteinExistence type="predicted"/>
<keyword evidence="3" id="KW-0732">Signal</keyword>
<sequence precursor="true">MILRRLLLAFLVMATPCSWIIAQEQATSGPQFVPLEQTSTPITKAKSPSFAYYSVSGSVQKPGVYEFEHSPVTVQDLINKAGEAGLANAAIVRPLTRDQIEPQMQRPSAQSPPLPLLQSSHIVESPDEIVHPGDLVVFQSIRPAIQQTVHQPAAPAANGKVKLILANLIGRPVHAEVDASQANVLSLAQHLGIPQENVEKNAIIVLRSRQNPEGTAAGHMVATEPLPSGTILLFDPTLVHLEQLNSESIEQLTQTHKPIRVATNPHEESRTDVPQSNLMTEYQDESAYPNSLAESASTIAPPMMNAPNFVDQPTPAPEEEMFSAPMVTAQVEAPVEMLAAPPEGAGMYDGEGSNLVDVEAMLARNGNSLPAFDDTPAAPVNSLLAENDLELAEASAPKARSQASLWVISVLVILIASVLGFYLYNTRSTAPVKTAKTKQKLAPQRQPVKRPNMLDNIHDPKVAQYRQKVEQKKKMFAASTRREEELQIDALINDFLPVQEEEMVISRTFNLPGIGQSFRIDPASTELQGPHFRQAAKVNRKSTEKVTANVGTEQSRPVADRPDSSRPASGRPANQAYHTIHKGGDSHFGSGK</sequence>
<name>A0A518CHG5_9PLAN</name>
<evidence type="ECO:0000256" key="2">
    <source>
        <dbReference type="SAM" id="Phobius"/>
    </source>
</evidence>
<feature type="signal peptide" evidence="3">
    <location>
        <begin position="1"/>
        <end position="21"/>
    </location>
</feature>
<feature type="chain" id="PRO_5022050440" description="SLBB domain protein" evidence="3">
    <location>
        <begin position="22"/>
        <end position="592"/>
    </location>
</feature>
<dbReference type="Gene3D" id="3.10.560.10">
    <property type="entry name" value="Outer membrane lipoprotein wza domain like"/>
    <property type="match status" value="1"/>
</dbReference>
<feature type="region of interest" description="Disordered" evidence="1">
    <location>
        <begin position="525"/>
        <end position="592"/>
    </location>
</feature>
<keyword evidence="5" id="KW-1185">Reference proteome</keyword>
<dbReference type="RefSeq" id="WP_144992597.1">
    <property type="nucleotide sequence ID" value="NZ_CP036281.1"/>
</dbReference>
<evidence type="ECO:0000256" key="1">
    <source>
        <dbReference type="SAM" id="MobiDB-lite"/>
    </source>
</evidence>
<organism evidence="4 5">
    <name type="scientific">Polystyrenella longa</name>
    <dbReference type="NCBI Taxonomy" id="2528007"/>
    <lineage>
        <taxon>Bacteria</taxon>
        <taxon>Pseudomonadati</taxon>
        <taxon>Planctomycetota</taxon>
        <taxon>Planctomycetia</taxon>
        <taxon>Planctomycetales</taxon>
        <taxon>Planctomycetaceae</taxon>
        <taxon>Polystyrenella</taxon>
    </lineage>
</organism>
<evidence type="ECO:0008006" key="6">
    <source>
        <dbReference type="Google" id="ProtNLM"/>
    </source>
</evidence>
<evidence type="ECO:0000313" key="5">
    <source>
        <dbReference type="Proteomes" id="UP000317178"/>
    </source>
</evidence>
<keyword evidence="2" id="KW-1133">Transmembrane helix</keyword>
<evidence type="ECO:0000256" key="3">
    <source>
        <dbReference type="SAM" id="SignalP"/>
    </source>
</evidence>